<accession>A0A2T5M827</accession>
<feature type="repeat" description="PPR" evidence="5">
    <location>
        <begin position="1006"/>
        <end position="1036"/>
    </location>
</feature>
<evidence type="ECO:0000313" key="9">
    <source>
        <dbReference type="EMBL" id="PTU24677.1"/>
    </source>
</evidence>
<comment type="function">
    <text evidence="3">Regulates mitochondrial small subunit maturation by controlling 15S rRNA 5'-end processing. Localizes to the 5' precursor of the 15S rRNA in a position that is subsequently occupied by mS47 in the mature yeast mtSSU. Uses structure and sequence-specific RNA recognition, binding to a single-stranded region of the precursor and specifically recognizing bases -6 to -1. The exchange of Ccm1 for mS47 is coupled to the irreversible removal of precursor rRNA that is accompanied by conformational changes of the mitoribosomal proteins uS5m and mS26. These conformational changes signal completion of 5'-end rRNA processing through protection of the mature 5'-end of the 15S rRNA and stabilization of mS47. The removal of the 5' precursor together with the dissociation of Ccm1 may be catalyzed by the 5'-3' exoribonuclease Pet127. Involved in the specific removal of group I introns in mitochondrial encoded transcripts.</text>
</comment>
<evidence type="ECO:0000256" key="5">
    <source>
        <dbReference type="PROSITE-ProRule" id="PRU00708"/>
    </source>
</evidence>
<dbReference type="Pfam" id="PF10590">
    <property type="entry name" value="PNP_phzG_C"/>
    <property type="match status" value="1"/>
</dbReference>
<protein>
    <submittedName>
        <fullName evidence="9">Uncharacterized protein</fullName>
    </submittedName>
</protein>
<sequence length="1720" mass="190465">MVFKPFTHIARQSFTKAFTHGYAQSVVAASQSSYASSTTLNHLTAAHPAKFSRTAQLQHVFQPSSSSGAGAKAGQAGSGSGDAGLAAYYAAWQQAQQTGDDSDWKQLQLKQRVGWKPSTEEEAAQQKEGDDLSTSPTDFHHSPHITKASANSDVSAKVEEAVAREIQIQEEQAQAEEASETHDTSATEAFPDLPPDVAAVENYATEESRIASERIVELASSKQFADVPGAFAALLRDGLIPTVGAYNALLDSAIHLHDDLSQAIPKALDVYSDMLRRRVIPDEQTYQMLVQLFVTRAHDAAKAMEVLEQERVRYGGMEEPGKFMLHSSELERAILAEDESLRIAMKLFDTATSRHKGLVFSLDTYRYLITACATEGHMEQMIRVYAHMETHKVIPHASIFPSMIDAFASSGDLRSAVECYNEYRALAVADDNGTFCIVQRLDGQVYAALIKAYISCGKEENAMRFLARIRTSFDGVTENREARQGAMESVIFHDALVQHALKSGDHERALEQAKTRLHDGALDQAMSQICMVAADSGNLKTASEAYDRLPTDIETRQKPAVSMLALHVREGNVSAARPLWLMLSTVGQATSDMVQPTVMYAVALLKSGYTEEALIQARNMFTRIRSASIKNLSTSSVREQINESIHLLSRVLVQSATVLSPQASMSLLWLMVENGGLVSPAAEHAVAFLGPLEISQLSPRDLALALQVQAGMLVNNHSMSFDVAHPIRFAHMLDIALATGLAMDSTTVNLVDQAVGKLFNSRPDMVKRWHSYLGLTSSPSSFLSGCQTPVSELSSMSSVPSDDTFDPYAYATDFKGSAMIADELEITHGRPESHLNEALNRLRNMRRAGRHPRYITYAKLIAAAAKCNRVDLVHEVLSMARRDVPLLPQYKAVKYGWTSILDAMVASCLTLGDRGLATKYHNELSELGSAPSANTFGLYITTLKESTKTFDEATEALKIFHRAVAEGVEPTSFLYNALIGKLGKARRIDDCLQYFAEMRANNVRPTSVTYGTIVNALCRVSDERFAEEMFEEMESMPNYKPRPAPYNSMIQYFLNTKRDRPKVLAYYERMLSRNIKPTMHTYKLLIDAHASLEPVDMEAAEKVLETIKASGQGPEAVHYASLIHAKGCVVRDMDAAHNVFKSAVSNPKMNVQPCLYQALLESMVANHQVSQTEAIVEDMVSRKVEMTAYIANTLIHGWAAEGNVEKAKVVYDSIGIDKREPSTYEAMTRAFLATNNQEGASRTVQEMLSRGYPTAVANKIVDLVGNGTHSAGGSGVFLWTIWIYMVYLYHGLGFWVVVCAFSFCWIETLNSLTVRGCCRSMSHSWLWNTAHSFIRRNYHASPLRYFPMDHPRQAAPGSIPLGQDGKRPKKLIFAPGDIEPTPESKTPISSETTVPVSALPSRLVAEALRSKTMTPTTAMDKQVVSHPARAHQFVSNPPLTVSQLHPTNPLYQFHSWFRDPRLAPSSAPETCTLATASLPSGRVSARIVYLKELDERGWVVYSNWGSREGKGGQVFGTGDTSGEDLDVTCSGSVPESMPVPGDEPLQEGFQQGNKWAALTFCWSPLERQVRIEGLVEPLSREESEMYWRTRERGSQIGAWASWQSKVLWSAEPATLIDRRRKSLGPGMDSIVYPDIPSDVNETDIDDGRALLEKRVQEIEARFAGTKEIPLPPFWGGVRLIPESVEFWQGRRSRLHDRFRYVRIHGQDESSYKWKVQRLSP</sequence>
<evidence type="ECO:0000259" key="8">
    <source>
        <dbReference type="Pfam" id="PF24603"/>
    </source>
</evidence>
<dbReference type="FunFam" id="1.25.40.10:FF:000266">
    <property type="entry name" value="Pentatricopeptide repeat domain-containing protein"/>
    <property type="match status" value="1"/>
</dbReference>
<dbReference type="PROSITE" id="PS51375">
    <property type="entry name" value="PPR"/>
    <property type="match status" value="3"/>
</dbReference>
<feature type="repeat" description="PPR" evidence="5">
    <location>
        <begin position="971"/>
        <end position="1005"/>
    </location>
</feature>
<dbReference type="VEuPathDB" id="FungiDB:P175DRAFT_0426068"/>
<dbReference type="PROSITE" id="PS01064">
    <property type="entry name" value="PYRIDOX_OXIDASE"/>
    <property type="match status" value="1"/>
</dbReference>
<organism evidence="9 10">
    <name type="scientific">Aspergillus ochraceoroseus IBT 24754</name>
    <dbReference type="NCBI Taxonomy" id="1392256"/>
    <lineage>
        <taxon>Eukaryota</taxon>
        <taxon>Fungi</taxon>
        <taxon>Dikarya</taxon>
        <taxon>Ascomycota</taxon>
        <taxon>Pezizomycotina</taxon>
        <taxon>Eurotiomycetes</taxon>
        <taxon>Eurotiomycetidae</taxon>
        <taxon>Eurotiales</taxon>
        <taxon>Aspergillaceae</taxon>
        <taxon>Aspergillus</taxon>
        <taxon>Aspergillus subgen. Nidulantes</taxon>
    </lineage>
</organism>
<keyword evidence="2" id="KW-0677">Repeat</keyword>
<dbReference type="InterPro" id="IPR019740">
    <property type="entry name" value="Pyridox_Oxase_CS"/>
</dbReference>
<dbReference type="Pfam" id="PF13041">
    <property type="entry name" value="PPR_2"/>
    <property type="match status" value="1"/>
</dbReference>
<dbReference type="InterPro" id="IPR002885">
    <property type="entry name" value="PPR_rpt"/>
</dbReference>
<dbReference type="Gene3D" id="2.30.110.10">
    <property type="entry name" value="Electron Transport, Fmn-binding Protein, Chain A"/>
    <property type="match status" value="1"/>
</dbReference>
<dbReference type="PANTHER" id="PTHR47447:SF17">
    <property type="entry name" value="OS12G0638900 PROTEIN"/>
    <property type="match status" value="1"/>
</dbReference>
<dbReference type="Pfam" id="PF01535">
    <property type="entry name" value="PPR"/>
    <property type="match status" value="2"/>
</dbReference>
<feature type="region of interest" description="Disordered" evidence="6">
    <location>
        <begin position="112"/>
        <end position="158"/>
    </location>
</feature>
<gene>
    <name evidence="9" type="ORF">P175DRAFT_0426068</name>
</gene>
<name>A0A2T5M827_9EURO</name>
<dbReference type="GeneID" id="63810025"/>
<dbReference type="Proteomes" id="UP000244073">
    <property type="component" value="Unassembled WGS sequence"/>
</dbReference>
<evidence type="ECO:0000256" key="3">
    <source>
        <dbReference type="ARBA" id="ARBA00044493"/>
    </source>
</evidence>
<evidence type="ECO:0000256" key="4">
    <source>
        <dbReference type="ARBA" id="ARBA00044511"/>
    </source>
</evidence>
<dbReference type="GO" id="GO:0016638">
    <property type="term" value="F:oxidoreductase activity, acting on the CH-NH2 group of donors"/>
    <property type="evidence" value="ECO:0007669"/>
    <property type="project" value="InterPro"/>
</dbReference>
<dbReference type="SUPFAM" id="SSF50475">
    <property type="entry name" value="FMN-binding split barrel"/>
    <property type="match status" value="1"/>
</dbReference>
<dbReference type="EMBL" id="MSFN02000001">
    <property type="protein sequence ID" value="PTU24677.1"/>
    <property type="molecule type" value="Genomic_DNA"/>
</dbReference>
<evidence type="ECO:0000256" key="2">
    <source>
        <dbReference type="ARBA" id="ARBA00022737"/>
    </source>
</evidence>
<dbReference type="Gene3D" id="1.25.40.10">
    <property type="entry name" value="Tetratricopeptide repeat domain"/>
    <property type="match status" value="5"/>
</dbReference>
<dbReference type="RefSeq" id="XP_040756069.1">
    <property type="nucleotide sequence ID" value="XM_040893143.1"/>
</dbReference>
<feature type="domain" description="Pyridoxine 5'-phosphate oxidase dimerisation C-terminal" evidence="7">
    <location>
        <begin position="1674"/>
        <end position="1720"/>
    </location>
</feature>
<dbReference type="OrthoDB" id="411857at2759"/>
<feature type="region of interest" description="Disordered" evidence="6">
    <location>
        <begin position="171"/>
        <end position="194"/>
    </location>
</feature>
<proteinExistence type="inferred from homology"/>
<evidence type="ECO:0000313" key="10">
    <source>
        <dbReference type="Proteomes" id="UP000244073"/>
    </source>
</evidence>
<evidence type="ECO:0000259" key="7">
    <source>
        <dbReference type="Pfam" id="PF10590"/>
    </source>
</evidence>
<dbReference type="FunFam" id="1.25.40.10:FF:000768">
    <property type="entry name" value="Pentatricopeptide repeat protein"/>
    <property type="match status" value="1"/>
</dbReference>
<dbReference type="PANTHER" id="PTHR47447">
    <property type="entry name" value="OS03G0856100 PROTEIN"/>
    <property type="match status" value="1"/>
</dbReference>
<comment type="caution">
    <text evidence="9">The sequence shown here is derived from an EMBL/GenBank/DDBJ whole genome shotgun (WGS) entry which is preliminary data.</text>
</comment>
<evidence type="ECO:0000256" key="1">
    <source>
        <dbReference type="ARBA" id="ARBA00006192"/>
    </source>
</evidence>
<comment type="similarity">
    <text evidence="1">Belongs to the CCM1 family.</text>
</comment>
<dbReference type="InterPro" id="IPR011990">
    <property type="entry name" value="TPR-like_helical_dom_sf"/>
</dbReference>
<dbReference type="InterPro" id="IPR057585">
    <property type="entry name" value="TPR_dom_fungi"/>
</dbReference>
<dbReference type="NCBIfam" id="TIGR00756">
    <property type="entry name" value="PPR"/>
    <property type="match status" value="2"/>
</dbReference>
<dbReference type="InterPro" id="IPR019576">
    <property type="entry name" value="Pyridoxamine_oxidase_dimer_C"/>
</dbReference>
<feature type="repeat" description="PPR" evidence="5">
    <location>
        <begin position="361"/>
        <end position="395"/>
    </location>
</feature>
<dbReference type="Pfam" id="PF24603">
    <property type="entry name" value="TPR_30"/>
    <property type="match status" value="1"/>
</dbReference>
<reference evidence="9 10" key="1">
    <citation type="journal article" date="2018" name="Proc. Natl. Acad. Sci. U.S.A.">
        <title>Linking secondary metabolites to gene clusters through genome sequencing of six diverse Aspergillus species.</title>
        <authorList>
            <person name="Kaerboelling I."/>
            <person name="Vesth T.C."/>
            <person name="Frisvad J.C."/>
            <person name="Nybo J.L."/>
            <person name="Theobald S."/>
            <person name="Kuo A."/>
            <person name="Bowyer P."/>
            <person name="Matsuda Y."/>
            <person name="Mondo S."/>
            <person name="Lyhne E.K."/>
            <person name="Kogle M.E."/>
            <person name="Clum A."/>
            <person name="Lipzen A."/>
            <person name="Salamov A."/>
            <person name="Ngan C.Y."/>
            <person name="Daum C."/>
            <person name="Chiniquy J."/>
            <person name="Barry K."/>
            <person name="LaButti K."/>
            <person name="Haridas S."/>
            <person name="Simmons B.A."/>
            <person name="Magnuson J.K."/>
            <person name="Mortensen U.H."/>
            <person name="Larsen T.O."/>
            <person name="Grigoriev I.V."/>
            <person name="Baker S.E."/>
            <person name="Andersen M.R."/>
        </authorList>
    </citation>
    <scope>NUCLEOTIDE SEQUENCE [LARGE SCALE GENOMIC DNA]</scope>
    <source>
        <strain evidence="9 10">IBT 24754</strain>
    </source>
</reference>
<dbReference type="InterPro" id="IPR012349">
    <property type="entry name" value="Split_barrel_FMN-bd"/>
</dbReference>
<comment type="subunit">
    <text evidence="4">Binds to mitochondrial small subunit 15S rRNA.</text>
</comment>
<feature type="domain" description="Tetratricopeptide repeat" evidence="8">
    <location>
        <begin position="487"/>
        <end position="584"/>
    </location>
</feature>
<evidence type="ECO:0000256" key="6">
    <source>
        <dbReference type="SAM" id="MobiDB-lite"/>
    </source>
</evidence>